<name>A0ABQ9SBN2_9PEZI</name>
<sequence>MALSVAERCKSGQVDMARLRWPSLLIAVWANARRAAGLAGSQGNMVRRRNGLPTRRTVKFARLANKRDCDRSAAEAEDGWMRDAKCVGEVCRRHCVETVRSMRIVLAFGRHPGWGWGGLHLRLCGLGRSIGNVMTFE</sequence>
<reference evidence="1 2" key="1">
    <citation type="submission" date="2016-10" db="EMBL/GenBank/DDBJ databases">
        <title>The genome sequence of Colletotrichum fioriniae PJ7.</title>
        <authorList>
            <person name="Baroncelli R."/>
        </authorList>
    </citation>
    <scope>NUCLEOTIDE SEQUENCE [LARGE SCALE GENOMIC DNA]</scope>
    <source>
        <strain evidence="1 2">IMI 384185</strain>
    </source>
</reference>
<dbReference type="EMBL" id="MOPA01000009">
    <property type="protein sequence ID" value="KAK1531800.1"/>
    <property type="molecule type" value="Genomic_DNA"/>
</dbReference>
<accession>A0ABQ9SBN2</accession>
<protein>
    <submittedName>
        <fullName evidence="1">Uncharacterized protein</fullName>
    </submittedName>
</protein>
<gene>
    <name evidence="1" type="ORF">CPAR01_11449</name>
</gene>
<dbReference type="RefSeq" id="XP_060346056.1">
    <property type="nucleotide sequence ID" value="XM_060495708.1"/>
</dbReference>
<evidence type="ECO:0000313" key="2">
    <source>
        <dbReference type="Proteomes" id="UP001241169"/>
    </source>
</evidence>
<keyword evidence="2" id="KW-1185">Reference proteome</keyword>
<proteinExistence type="predicted"/>
<organism evidence="1 2">
    <name type="scientific">Colletotrichum paranaense</name>
    <dbReference type="NCBI Taxonomy" id="1914294"/>
    <lineage>
        <taxon>Eukaryota</taxon>
        <taxon>Fungi</taxon>
        <taxon>Dikarya</taxon>
        <taxon>Ascomycota</taxon>
        <taxon>Pezizomycotina</taxon>
        <taxon>Sordariomycetes</taxon>
        <taxon>Hypocreomycetidae</taxon>
        <taxon>Glomerellales</taxon>
        <taxon>Glomerellaceae</taxon>
        <taxon>Colletotrichum</taxon>
        <taxon>Colletotrichum acutatum species complex</taxon>
    </lineage>
</organism>
<dbReference type="Proteomes" id="UP001241169">
    <property type="component" value="Unassembled WGS sequence"/>
</dbReference>
<evidence type="ECO:0000313" key="1">
    <source>
        <dbReference type="EMBL" id="KAK1531800.1"/>
    </source>
</evidence>
<dbReference type="GeneID" id="85379607"/>
<comment type="caution">
    <text evidence="1">The sequence shown here is derived from an EMBL/GenBank/DDBJ whole genome shotgun (WGS) entry which is preliminary data.</text>
</comment>